<dbReference type="Pfam" id="PF13936">
    <property type="entry name" value="HTH_38"/>
    <property type="match status" value="1"/>
</dbReference>
<dbReference type="GO" id="GO:0003676">
    <property type="term" value="F:nucleic acid binding"/>
    <property type="evidence" value="ECO:0007669"/>
    <property type="project" value="InterPro"/>
</dbReference>
<evidence type="ECO:0000313" key="4">
    <source>
        <dbReference type="Proteomes" id="UP000095453"/>
    </source>
</evidence>
<dbReference type="Proteomes" id="UP000095453">
    <property type="component" value="Unassembled WGS sequence"/>
</dbReference>
<dbReference type="InterPro" id="IPR012337">
    <property type="entry name" value="RNaseH-like_sf"/>
</dbReference>
<dbReference type="SUPFAM" id="SSF53098">
    <property type="entry name" value="Ribonuclease H-like"/>
    <property type="match status" value="1"/>
</dbReference>
<dbReference type="InterPro" id="IPR025246">
    <property type="entry name" value="IS30-like_HTH"/>
</dbReference>
<dbReference type="GO" id="GO:0005829">
    <property type="term" value="C:cytosol"/>
    <property type="evidence" value="ECO:0007669"/>
    <property type="project" value="TreeGrafter"/>
</dbReference>
<dbReference type="GO" id="GO:0032196">
    <property type="term" value="P:transposition"/>
    <property type="evidence" value="ECO:0007669"/>
    <property type="project" value="TreeGrafter"/>
</dbReference>
<name>A0A173VK31_9FIRM</name>
<dbReference type="PANTHER" id="PTHR10948:SF23">
    <property type="entry name" value="TRANSPOSASE INSI FOR INSERTION SEQUENCE ELEMENT IS30A-RELATED"/>
    <property type="match status" value="1"/>
</dbReference>
<dbReference type="AlphaFoldDB" id="A0A173VK31"/>
<evidence type="ECO:0000259" key="2">
    <source>
        <dbReference type="Pfam" id="PF13936"/>
    </source>
</evidence>
<feature type="domain" description="Transposase IS30-like HTH" evidence="2">
    <location>
        <begin position="9"/>
        <end position="51"/>
    </location>
</feature>
<dbReference type="NCBIfam" id="NF033563">
    <property type="entry name" value="transpos_IS30"/>
    <property type="match status" value="1"/>
</dbReference>
<dbReference type="PANTHER" id="PTHR10948">
    <property type="entry name" value="TRANSPOSASE"/>
    <property type="match status" value="1"/>
</dbReference>
<reference evidence="3 4" key="1">
    <citation type="submission" date="2015-09" db="EMBL/GenBank/DDBJ databases">
        <authorList>
            <consortium name="Pathogen Informatics"/>
        </authorList>
    </citation>
    <scope>NUCLEOTIDE SEQUENCE [LARGE SCALE GENOMIC DNA]</scope>
    <source>
        <strain evidence="3 4">2789STDY5608887</strain>
    </source>
</reference>
<dbReference type="Gene3D" id="3.30.420.10">
    <property type="entry name" value="Ribonuclease H-like superfamily/Ribonuclease H"/>
    <property type="match status" value="1"/>
</dbReference>
<keyword evidence="1" id="KW-0233">DNA recombination</keyword>
<dbReference type="InterPro" id="IPR036397">
    <property type="entry name" value="RNaseH_sf"/>
</dbReference>
<sequence length="438" mass="49582">MNNSKTATQKHMTLDDRISIEKGLDQHLSLRSIALQLGKDPTTISKEIKKHRSFQEHNRFNEPANKCALAKDCKKKNICGTYAPVCKRMCRSCNHCNSHCEDFIPRSYHCSLLDKAPFVCNGCSKKNPCRLDKAYYRSSTAHRQYKTILVESRAGINISPADLVALDELVTPLILQGQSPYMILRNHPEIALSEKTLYNYIESGALSVKNIDLPKKVKYKVRSCSSSEAADLTIYEGRTYKDYQAFLKEFPDTRVTEMDTVLGCEGSKKVLLTLHFDCCSLMMAYLLNSKEVCHVKAIFDSIERSLGTFSFSSVFPLVLTDRGGEFRNPAALECGQENLIRTSIYYCDPMCSWQKPHCEKNHEYIRKICPKGTSFDDYSQEDITLMMSHINSSPRQSLGGMSPLKLAKLMLPSEVIDYFGLTEIPDDEIVLTPALLQK</sequence>
<evidence type="ECO:0000256" key="1">
    <source>
        <dbReference type="ARBA" id="ARBA00023172"/>
    </source>
</evidence>
<dbReference type="InterPro" id="IPR053392">
    <property type="entry name" value="Transposase_IS30-like"/>
</dbReference>
<gene>
    <name evidence="3" type="ORF">ERS852444_03074</name>
</gene>
<evidence type="ECO:0000313" key="3">
    <source>
        <dbReference type="EMBL" id="CUN27672.1"/>
    </source>
</evidence>
<dbReference type="GO" id="GO:0004803">
    <property type="term" value="F:transposase activity"/>
    <property type="evidence" value="ECO:0007669"/>
    <property type="project" value="TreeGrafter"/>
</dbReference>
<dbReference type="GO" id="GO:0006310">
    <property type="term" value="P:DNA recombination"/>
    <property type="evidence" value="ECO:0007669"/>
    <property type="project" value="UniProtKB-KW"/>
</dbReference>
<dbReference type="EMBL" id="CYXX01000032">
    <property type="protein sequence ID" value="CUN27672.1"/>
    <property type="molecule type" value="Genomic_DNA"/>
</dbReference>
<protein>
    <submittedName>
        <fullName evidence="3">Transposase and inactivated derivatives, IS30 family</fullName>
    </submittedName>
</protein>
<accession>A0A173VK31</accession>
<organism evidence="3 4">
    <name type="scientific">Roseburia inulinivorans</name>
    <dbReference type="NCBI Taxonomy" id="360807"/>
    <lineage>
        <taxon>Bacteria</taxon>
        <taxon>Bacillati</taxon>
        <taxon>Bacillota</taxon>
        <taxon>Clostridia</taxon>
        <taxon>Lachnospirales</taxon>
        <taxon>Lachnospiraceae</taxon>
        <taxon>Roseburia</taxon>
    </lineage>
</organism>
<dbReference type="RefSeq" id="WP_055171386.1">
    <property type="nucleotide sequence ID" value="NZ_CYXX01000032.1"/>
</dbReference>
<dbReference type="InterPro" id="IPR051917">
    <property type="entry name" value="Transposase-Integrase"/>
</dbReference>
<proteinExistence type="predicted"/>